<feature type="compositionally biased region" description="Acidic residues" evidence="1">
    <location>
        <begin position="396"/>
        <end position="406"/>
    </location>
</feature>
<accession>A0A7W8M7M5</accession>
<evidence type="ECO:0000256" key="1">
    <source>
        <dbReference type="SAM" id="MobiDB-lite"/>
    </source>
</evidence>
<evidence type="ECO:0000313" key="3">
    <source>
        <dbReference type="Proteomes" id="UP000532440"/>
    </source>
</evidence>
<dbReference type="AlphaFoldDB" id="A0A7W8M7M5"/>
<sequence length="1030" mass="110928">MDRAHLARWSLGLPDDRFPLALAALGALAAVEPRRLGAAWADGVWRVDALAAVLAGATERPSGLLRWMLPTVPPPFGAVLPGAVPPYAPRFDAPRLIVAPSDAGAWLAVDAPDAASLAQAWQDFVVGFPAMDRWTPAGPRLALATPAQDLPQAMGLARLLLRSEVRATGVFLDEAFDADGRIDWRWPFSIATLPGDPLAASMAAMQARLPTDSWPFRYRVIGRDAARSEVLVVGASVDRALAQVLDSELRLSCCLVVVAGMGAESPVSALPLLRALAARVSAEGVAVVEPGDSAESFVGRLNESAYGLSHNRPLDVALAGGFGDRLLLMMGRDLLDVSRLDASMERAADRLRGLPRDRELQLSGRALQRLRLPEQRMRPSPPLPPLPPSASFPVEAEPEPQDEAMADEPQAMAAPEDLADAIDASRSDYGFDHESGEASALSELSRRLEREEIEARRRLATPRHIQQRSFRQEPEGPAEERVGYALGEPVLLRVHIGPLREDSIAAPTAFPEERLPPDEDVHRLLVVFHEPRQFDQPMLGEIELPRAGDSSAADFVFTPRAAGAFEGRITVLHRGRVLQTVLLHTQVYASSWARPAAGLGIRLADLAEVRHDWSDLAKRRRFDLAVVHNHSGDGQSNLTAVAGARAWATRLDGIEQPVRRLNDLLSGVAYSVLDHGDGLDQGENPKLLVALARVGSNLYALLYRDQLSQLASEGFDVGDEKVTHVQVVSARADAVVPLEFLYDYNAPDPDATVCPQHRQALQEGRCPADCARRGQPRRHVCPMGFWGLKKVIERHLFDPKAMQAAPAGAELLVRVEAVEGRDRLDLRSAALLGHSTEVKADEVAPLVTRLLRELPRGVALVKDWGEWMTAVGQKKPALLVAFPHNEGKEEGMLLEIGGGKLYTLDLPDGYVRADTSATPVVFLLGCDVAGTAQDFSSHVGHFRRAGAAVVVSTIATVFGPHAVRVGEVILQGLLEAAAGAAAGAGAASPGAEPPVARIGEALRDARRAALLESLPMAMCVVAFGDADWRL</sequence>
<name>A0A7W8M7M5_9BURK</name>
<organism evidence="2 3">
    <name type="scientific">Quisquiliibacterium transsilvanicum</name>
    <dbReference type="NCBI Taxonomy" id="1549638"/>
    <lineage>
        <taxon>Bacteria</taxon>
        <taxon>Pseudomonadati</taxon>
        <taxon>Pseudomonadota</taxon>
        <taxon>Betaproteobacteria</taxon>
        <taxon>Burkholderiales</taxon>
        <taxon>Burkholderiaceae</taxon>
        <taxon>Quisquiliibacterium</taxon>
    </lineage>
</organism>
<reference evidence="2 3" key="1">
    <citation type="submission" date="2020-08" db="EMBL/GenBank/DDBJ databases">
        <title>Genomic Encyclopedia of Type Strains, Phase IV (KMG-IV): sequencing the most valuable type-strain genomes for metagenomic binning, comparative biology and taxonomic classification.</title>
        <authorList>
            <person name="Goeker M."/>
        </authorList>
    </citation>
    <scope>NUCLEOTIDE SEQUENCE [LARGE SCALE GENOMIC DNA]</scope>
    <source>
        <strain evidence="2 3">DSM 29781</strain>
    </source>
</reference>
<feature type="compositionally biased region" description="Pro residues" evidence="1">
    <location>
        <begin position="379"/>
        <end position="390"/>
    </location>
</feature>
<dbReference type="EMBL" id="JACHGB010000002">
    <property type="protein sequence ID" value="MBB5270913.1"/>
    <property type="molecule type" value="Genomic_DNA"/>
</dbReference>
<gene>
    <name evidence="2" type="ORF">HNQ70_000917</name>
</gene>
<feature type="region of interest" description="Disordered" evidence="1">
    <location>
        <begin position="362"/>
        <end position="406"/>
    </location>
</feature>
<keyword evidence="3" id="KW-1185">Reference proteome</keyword>
<evidence type="ECO:0008006" key="4">
    <source>
        <dbReference type="Google" id="ProtNLM"/>
    </source>
</evidence>
<proteinExistence type="predicted"/>
<dbReference type="RefSeq" id="WP_183964712.1">
    <property type="nucleotide sequence ID" value="NZ_BAABEW010000010.1"/>
</dbReference>
<evidence type="ECO:0000313" key="2">
    <source>
        <dbReference type="EMBL" id="MBB5270913.1"/>
    </source>
</evidence>
<protein>
    <recommendedName>
        <fullName evidence="4">CHAT domain-containing protein</fullName>
    </recommendedName>
</protein>
<comment type="caution">
    <text evidence="2">The sequence shown here is derived from an EMBL/GenBank/DDBJ whole genome shotgun (WGS) entry which is preliminary data.</text>
</comment>
<dbReference type="Proteomes" id="UP000532440">
    <property type="component" value="Unassembled WGS sequence"/>
</dbReference>